<feature type="binding site" evidence="6">
    <location>
        <position position="286"/>
    </location>
    <ligand>
        <name>S-adenosyl-L-methionine</name>
        <dbReference type="ChEBI" id="CHEBI:59789"/>
    </ligand>
</feature>
<dbReference type="Gene3D" id="3.40.50.150">
    <property type="entry name" value="Vaccinia Virus protein VP39"/>
    <property type="match status" value="1"/>
</dbReference>
<comment type="similarity">
    <text evidence="1 6">Belongs to the class I-like SAM-binding methyltransferase superfamily. RsmB/NOP family.</text>
</comment>
<feature type="binding site" evidence="6">
    <location>
        <position position="311"/>
    </location>
    <ligand>
        <name>S-adenosyl-L-methionine</name>
        <dbReference type="ChEBI" id="CHEBI:59789"/>
    </ligand>
</feature>
<evidence type="ECO:0000256" key="7">
    <source>
        <dbReference type="SAM" id="MobiDB-lite"/>
    </source>
</evidence>
<dbReference type="SUPFAM" id="SSF53335">
    <property type="entry name" value="S-adenosyl-L-methionine-dependent methyltransferases"/>
    <property type="match status" value="1"/>
</dbReference>
<dbReference type="PROSITE" id="PS51686">
    <property type="entry name" value="SAM_MT_RSMB_NOP"/>
    <property type="match status" value="1"/>
</dbReference>
<protein>
    <submittedName>
        <fullName evidence="9">Methyltransferase domain-containing protein</fullName>
    </submittedName>
</protein>
<proteinExistence type="inferred from homology"/>
<dbReference type="EMBL" id="JANCLU010000022">
    <property type="protein sequence ID" value="MCP8940527.1"/>
    <property type="molecule type" value="Genomic_DNA"/>
</dbReference>
<dbReference type="CDD" id="cd02440">
    <property type="entry name" value="AdoMet_MTases"/>
    <property type="match status" value="1"/>
</dbReference>
<dbReference type="Pfam" id="PF01189">
    <property type="entry name" value="Methyltr_RsmB-F"/>
    <property type="match status" value="1"/>
</dbReference>
<evidence type="ECO:0000313" key="10">
    <source>
        <dbReference type="Proteomes" id="UP001205890"/>
    </source>
</evidence>
<keyword evidence="2 6" id="KW-0489">Methyltransferase</keyword>
<keyword evidence="5 6" id="KW-0694">RNA-binding</keyword>
<dbReference type="Pfam" id="PF01029">
    <property type="entry name" value="NusB"/>
    <property type="match status" value="1"/>
</dbReference>
<dbReference type="InterPro" id="IPR023267">
    <property type="entry name" value="RCMT"/>
</dbReference>
<dbReference type="PANTHER" id="PTHR22807">
    <property type="entry name" value="NOP2 YEAST -RELATED NOL1/NOP2/FMU SUN DOMAIN-CONTAINING"/>
    <property type="match status" value="1"/>
</dbReference>
<dbReference type="GO" id="GO:0032259">
    <property type="term" value="P:methylation"/>
    <property type="evidence" value="ECO:0007669"/>
    <property type="project" value="UniProtKB-KW"/>
</dbReference>
<dbReference type="PROSITE" id="PS01153">
    <property type="entry name" value="NOL1_NOP2_SUN"/>
    <property type="match status" value="1"/>
</dbReference>
<dbReference type="InterPro" id="IPR049560">
    <property type="entry name" value="MeTrfase_RsmB-F_NOP2_cat"/>
</dbReference>
<feature type="binding site" evidence="6">
    <location>
        <begin position="265"/>
        <end position="271"/>
    </location>
    <ligand>
        <name>S-adenosyl-L-methionine</name>
        <dbReference type="ChEBI" id="CHEBI:59789"/>
    </ligand>
</feature>
<feature type="domain" description="SAM-dependent MTase RsmB/NOP-type" evidence="8">
    <location>
        <begin position="157"/>
        <end position="452"/>
    </location>
</feature>
<dbReference type="InterPro" id="IPR029063">
    <property type="entry name" value="SAM-dependent_MTases_sf"/>
</dbReference>
<evidence type="ECO:0000256" key="6">
    <source>
        <dbReference type="PROSITE-ProRule" id="PRU01023"/>
    </source>
</evidence>
<feature type="binding site" evidence="6">
    <location>
        <position position="327"/>
    </location>
    <ligand>
        <name>S-adenosyl-L-methionine</name>
        <dbReference type="ChEBI" id="CHEBI:59789"/>
    </ligand>
</feature>
<sequence>MTTPRPGTRPARPVPTDPPGAPARRIAVAAIAGVIDEQRALDETLDRLLAAPSAREMDERDRGLARAIAMSAVRHFGLIRRVLLERMETGMPERAGAFAPIMVAGAAQILFLDVPDHAAVDLSVRLIQADGRASRYSKFANAILRRVVREQEAIRAGLDPLQHDTPGWLRERWTRHYGEDAARRIAAAHQAEPAVDLTVRSDAEGWAGQLDALVLPTGSLRLRQRGAIASLPGFDDGAWWVQDAAAALPARLLAPRPGERIADLCAAPGGKTAQLAAAGASVLAVDRSRPRLERLERNMARLGLTVEARVDDALSVEETGFDAVLVDAPCSATGTLRRHPDVAWTKSEDDIARLAGLQRRLLRKAVDMLKPGGRLVYCTCSLEPEEGEEQIAALLAAEPRVRREPVRAGEIGGLAEAIDARGDLRTLPFMLPNEEPRLAGMDGFFAARLIREG</sequence>
<dbReference type="SUPFAM" id="SSF48013">
    <property type="entry name" value="NusB-like"/>
    <property type="match status" value="1"/>
</dbReference>
<evidence type="ECO:0000256" key="4">
    <source>
        <dbReference type="ARBA" id="ARBA00022691"/>
    </source>
</evidence>
<dbReference type="InterPro" id="IPR018314">
    <property type="entry name" value="RsmB/NOL1/NOP2-like_CS"/>
</dbReference>
<dbReference type="RefSeq" id="WP_254745367.1">
    <property type="nucleotide sequence ID" value="NZ_JANCLU010000022.1"/>
</dbReference>
<dbReference type="InterPro" id="IPR006027">
    <property type="entry name" value="NusB_RsmB_TIM44"/>
</dbReference>
<gene>
    <name evidence="9" type="ORF">NK718_18530</name>
</gene>
<evidence type="ECO:0000256" key="1">
    <source>
        <dbReference type="ARBA" id="ARBA00007494"/>
    </source>
</evidence>
<reference evidence="9 10" key="1">
    <citation type="submission" date="2022-07" db="EMBL/GenBank/DDBJ databases">
        <authorList>
            <person name="Li W.-J."/>
            <person name="Deng Q.-Q."/>
        </authorList>
    </citation>
    <scope>NUCLEOTIDE SEQUENCE [LARGE SCALE GENOMIC DNA]</scope>
    <source>
        <strain evidence="9 10">SYSU M60028</strain>
    </source>
</reference>
<evidence type="ECO:0000256" key="2">
    <source>
        <dbReference type="ARBA" id="ARBA00022603"/>
    </source>
</evidence>
<organism evidence="9 10">
    <name type="scientific">Alsobacter ponti</name>
    <dbReference type="NCBI Taxonomy" id="2962936"/>
    <lineage>
        <taxon>Bacteria</taxon>
        <taxon>Pseudomonadati</taxon>
        <taxon>Pseudomonadota</taxon>
        <taxon>Alphaproteobacteria</taxon>
        <taxon>Hyphomicrobiales</taxon>
        <taxon>Alsobacteraceae</taxon>
        <taxon>Alsobacter</taxon>
    </lineage>
</organism>
<evidence type="ECO:0000256" key="5">
    <source>
        <dbReference type="ARBA" id="ARBA00022884"/>
    </source>
</evidence>
<dbReference type="Proteomes" id="UP001205890">
    <property type="component" value="Unassembled WGS sequence"/>
</dbReference>
<dbReference type="InterPro" id="IPR001678">
    <property type="entry name" value="MeTrfase_RsmB-F_NOP2_dom"/>
</dbReference>
<dbReference type="GO" id="GO:0008168">
    <property type="term" value="F:methyltransferase activity"/>
    <property type="evidence" value="ECO:0007669"/>
    <property type="project" value="UniProtKB-KW"/>
</dbReference>
<feature type="compositionally biased region" description="Low complexity" evidence="7">
    <location>
        <begin position="1"/>
        <end position="11"/>
    </location>
</feature>
<name>A0ABT1LGA7_9HYPH</name>
<evidence type="ECO:0000259" key="8">
    <source>
        <dbReference type="PROSITE" id="PS51686"/>
    </source>
</evidence>
<evidence type="ECO:0000313" key="9">
    <source>
        <dbReference type="EMBL" id="MCP8940527.1"/>
    </source>
</evidence>
<feature type="region of interest" description="Disordered" evidence="7">
    <location>
        <begin position="1"/>
        <end position="22"/>
    </location>
</feature>
<feature type="active site" description="Nucleophile" evidence="6">
    <location>
        <position position="380"/>
    </location>
</feature>
<feature type="compositionally biased region" description="Pro residues" evidence="7">
    <location>
        <begin position="12"/>
        <end position="21"/>
    </location>
</feature>
<accession>A0ABT1LGA7</accession>
<evidence type="ECO:0000256" key="3">
    <source>
        <dbReference type="ARBA" id="ARBA00022679"/>
    </source>
</evidence>
<dbReference type="InterPro" id="IPR035926">
    <property type="entry name" value="NusB-like_sf"/>
</dbReference>
<keyword evidence="10" id="KW-1185">Reference proteome</keyword>
<dbReference type="PANTHER" id="PTHR22807:SF61">
    <property type="entry name" value="NOL1_NOP2_SUN FAMILY PROTEIN _ ANTITERMINATION NUSB DOMAIN-CONTAINING PROTEIN"/>
    <property type="match status" value="1"/>
</dbReference>
<keyword evidence="4 6" id="KW-0949">S-adenosyl-L-methionine</keyword>
<dbReference type="PRINTS" id="PR02008">
    <property type="entry name" value="RCMTFAMILY"/>
</dbReference>
<keyword evidence="3 6" id="KW-0808">Transferase</keyword>
<dbReference type="Gene3D" id="1.10.940.10">
    <property type="entry name" value="NusB-like"/>
    <property type="match status" value="1"/>
</dbReference>
<comment type="caution">
    <text evidence="9">The sequence shown here is derived from an EMBL/GenBank/DDBJ whole genome shotgun (WGS) entry which is preliminary data.</text>
</comment>